<dbReference type="AlphaFoldDB" id="A0AAV8XA88"/>
<sequence length="473" mass="53621">MFLLDTGATKTIIKPDIAIAPARITPSHWRLRTATGDPASICGETNVTIVIGNVSFENRALVAEIEDELILGMDIMNTKGFEVDFKNSALKINGEEFVLHRKTDQTIRVNLAEDTAVPEQSEMILIAHLDGNPCVGNAMALMVFEPRSHEGERNSVSEVLEEIHNGWLERTTSVLYAKEWTTSTNESVPSIQGASDRMKETYNINANDGIPARQRRRGLSPKLKSSWEGPYEVVTQINDVVYRIQKLPRGKPRVVNFNRLAPFTVSNEEQAEDRIRHVSQPDSELFLKNSCCYILTARELVTVSRSLNVPRDCTYLQEEAFGQLEELRRQRPEVVGRVLQITVAQQEKERWSVFYLVTKQLSHHKPTYQNVWDTLVELRDVLLSQNISSLAIPKIASGLDGLDWRVIRSMPGRSSFPVYWNRNPGMLLQPQGDRPMKELWTVSSTERLDARMGHAAGIVMDQRMMIQFGTKCF</sequence>
<keyword evidence="3" id="KW-1185">Reference proteome</keyword>
<evidence type="ECO:0000313" key="3">
    <source>
        <dbReference type="Proteomes" id="UP001162162"/>
    </source>
</evidence>
<gene>
    <name evidence="2" type="ORF">NQ318_012824</name>
</gene>
<dbReference type="PANTHER" id="PTHR12521:SF0">
    <property type="entry name" value="ADP-RIBOSE GLYCOHYDROLASE OARD1"/>
    <property type="match status" value="1"/>
</dbReference>
<dbReference type="Pfam" id="PF13650">
    <property type="entry name" value="Asp_protease_2"/>
    <property type="match status" value="1"/>
</dbReference>
<comment type="caution">
    <text evidence="2">The sequence shown here is derived from an EMBL/GenBank/DDBJ whole genome shotgun (WGS) entry which is preliminary data.</text>
</comment>
<dbReference type="PROSITE" id="PS00141">
    <property type="entry name" value="ASP_PROTEASE"/>
    <property type="match status" value="1"/>
</dbReference>
<dbReference type="GO" id="GO:0004190">
    <property type="term" value="F:aspartic-type endopeptidase activity"/>
    <property type="evidence" value="ECO:0007669"/>
    <property type="project" value="InterPro"/>
</dbReference>
<dbReference type="EMBL" id="JAPWTK010000852">
    <property type="protein sequence ID" value="KAJ8935662.1"/>
    <property type="molecule type" value="Genomic_DNA"/>
</dbReference>
<name>A0AAV8XA88_9CUCU</name>
<evidence type="ECO:0000313" key="2">
    <source>
        <dbReference type="EMBL" id="KAJ8935662.1"/>
    </source>
</evidence>
<dbReference type="Gene3D" id="3.40.220.10">
    <property type="entry name" value="Leucine Aminopeptidase, subunit E, domain 1"/>
    <property type="match status" value="1"/>
</dbReference>
<dbReference type="PANTHER" id="PTHR12521">
    <property type="entry name" value="PROTEIN C6ORF130"/>
    <property type="match status" value="1"/>
</dbReference>
<dbReference type="SUPFAM" id="SSF50630">
    <property type="entry name" value="Acid proteases"/>
    <property type="match status" value="1"/>
</dbReference>
<evidence type="ECO:0000259" key="1">
    <source>
        <dbReference type="Pfam" id="PF22938"/>
    </source>
</evidence>
<organism evidence="2 3">
    <name type="scientific">Aromia moschata</name>
    <dbReference type="NCBI Taxonomy" id="1265417"/>
    <lineage>
        <taxon>Eukaryota</taxon>
        <taxon>Metazoa</taxon>
        <taxon>Ecdysozoa</taxon>
        <taxon>Arthropoda</taxon>
        <taxon>Hexapoda</taxon>
        <taxon>Insecta</taxon>
        <taxon>Pterygota</taxon>
        <taxon>Neoptera</taxon>
        <taxon>Endopterygota</taxon>
        <taxon>Coleoptera</taxon>
        <taxon>Polyphaga</taxon>
        <taxon>Cucujiformia</taxon>
        <taxon>Chrysomeloidea</taxon>
        <taxon>Cerambycidae</taxon>
        <taxon>Cerambycinae</taxon>
        <taxon>Callichromatini</taxon>
        <taxon>Aromia</taxon>
    </lineage>
</organism>
<dbReference type="SUPFAM" id="SSF52949">
    <property type="entry name" value="Macro domain-like"/>
    <property type="match status" value="1"/>
</dbReference>
<protein>
    <recommendedName>
        <fullName evidence="1">Integrase p58-like C-terminal domain-containing protein</fullName>
    </recommendedName>
</protein>
<dbReference type="InterPro" id="IPR054465">
    <property type="entry name" value="Integrase_p58-like_C"/>
</dbReference>
<dbReference type="Gene3D" id="2.40.70.10">
    <property type="entry name" value="Acid Proteases"/>
    <property type="match status" value="1"/>
</dbReference>
<dbReference type="InterPro" id="IPR043472">
    <property type="entry name" value="Macro_dom-like"/>
</dbReference>
<dbReference type="Proteomes" id="UP001162162">
    <property type="component" value="Unassembled WGS sequence"/>
</dbReference>
<proteinExistence type="predicted"/>
<accession>A0AAV8XA88</accession>
<reference evidence="2" key="1">
    <citation type="journal article" date="2023" name="Insect Mol. Biol.">
        <title>Genome sequencing provides insights into the evolution of gene families encoding plant cell wall-degrading enzymes in longhorned beetles.</title>
        <authorList>
            <person name="Shin N.R."/>
            <person name="Okamura Y."/>
            <person name="Kirsch R."/>
            <person name="Pauchet Y."/>
        </authorList>
    </citation>
    <scope>NUCLEOTIDE SEQUENCE</scope>
    <source>
        <strain evidence="2">AMC_N1</strain>
    </source>
</reference>
<feature type="domain" description="Integrase p58-like C-terminal" evidence="1">
    <location>
        <begin position="229"/>
        <end position="262"/>
    </location>
</feature>
<dbReference type="Pfam" id="PF22938">
    <property type="entry name" value="Integrase_p58_C"/>
    <property type="match status" value="1"/>
</dbReference>
<dbReference type="GO" id="GO:0140291">
    <property type="term" value="P:peptidyl-glutamate ADP-deribosylation"/>
    <property type="evidence" value="ECO:0007669"/>
    <property type="project" value="TreeGrafter"/>
</dbReference>
<dbReference type="GO" id="GO:0006508">
    <property type="term" value="P:proteolysis"/>
    <property type="evidence" value="ECO:0007669"/>
    <property type="project" value="InterPro"/>
</dbReference>
<dbReference type="InterPro" id="IPR001969">
    <property type="entry name" value="Aspartic_peptidase_AS"/>
</dbReference>
<dbReference type="CDD" id="cd00303">
    <property type="entry name" value="retropepsin_like"/>
    <property type="match status" value="1"/>
</dbReference>
<dbReference type="InterPro" id="IPR050892">
    <property type="entry name" value="ADP-ribose_metab_enzymes"/>
</dbReference>
<dbReference type="InterPro" id="IPR021109">
    <property type="entry name" value="Peptidase_aspartic_dom_sf"/>
</dbReference>